<reference evidence="9" key="1">
    <citation type="submission" date="2016-11" db="EMBL/GenBank/DDBJ databases">
        <authorList>
            <person name="Varghese N."/>
            <person name="Submissions S."/>
        </authorList>
    </citation>
    <scope>NUCLEOTIDE SEQUENCE [LARGE SCALE GENOMIC DNA]</scope>
    <source>
        <strain evidence="9">DSM 14834</strain>
    </source>
</reference>
<comment type="similarity">
    <text evidence="2">Belongs to the DoxX family.</text>
</comment>
<evidence type="ECO:0000256" key="1">
    <source>
        <dbReference type="ARBA" id="ARBA00004651"/>
    </source>
</evidence>
<dbReference type="PANTHER" id="PTHR33452:SF1">
    <property type="entry name" value="INNER MEMBRANE PROTEIN YPHA-RELATED"/>
    <property type="match status" value="1"/>
</dbReference>
<keyword evidence="3" id="KW-1003">Cell membrane</keyword>
<keyword evidence="4 7" id="KW-0812">Transmembrane</keyword>
<evidence type="ECO:0000256" key="4">
    <source>
        <dbReference type="ARBA" id="ARBA00022692"/>
    </source>
</evidence>
<evidence type="ECO:0000256" key="2">
    <source>
        <dbReference type="ARBA" id="ARBA00006679"/>
    </source>
</evidence>
<dbReference type="InterPro" id="IPR032808">
    <property type="entry name" value="DoxX"/>
</dbReference>
<keyword evidence="9" id="KW-1185">Reference proteome</keyword>
<evidence type="ECO:0000256" key="6">
    <source>
        <dbReference type="ARBA" id="ARBA00023136"/>
    </source>
</evidence>
<keyword evidence="5 7" id="KW-1133">Transmembrane helix</keyword>
<gene>
    <name evidence="8" type="ORF">SAMN02745204_01240</name>
</gene>
<evidence type="ECO:0000256" key="5">
    <source>
        <dbReference type="ARBA" id="ARBA00022989"/>
    </source>
</evidence>
<dbReference type="GO" id="GO:0005886">
    <property type="term" value="C:plasma membrane"/>
    <property type="evidence" value="ECO:0007669"/>
    <property type="project" value="UniProtKB-SubCell"/>
</dbReference>
<organism evidence="8 9">
    <name type="scientific">Thermomonas hydrothermalis</name>
    <dbReference type="NCBI Taxonomy" id="213588"/>
    <lineage>
        <taxon>Bacteria</taxon>
        <taxon>Pseudomonadati</taxon>
        <taxon>Pseudomonadota</taxon>
        <taxon>Gammaproteobacteria</taxon>
        <taxon>Lysobacterales</taxon>
        <taxon>Lysobacteraceae</taxon>
        <taxon>Thermomonas</taxon>
    </lineage>
</organism>
<keyword evidence="6 7" id="KW-0472">Membrane</keyword>
<dbReference type="InterPro" id="IPR051907">
    <property type="entry name" value="DoxX-like_oxidoreductase"/>
</dbReference>
<dbReference type="Proteomes" id="UP000242857">
    <property type="component" value="Unassembled WGS sequence"/>
</dbReference>
<dbReference type="Pfam" id="PF07681">
    <property type="entry name" value="DoxX"/>
    <property type="match status" value="1"/>
</dbReference>
<dbReference type="EMBL" id="FQUK01000017">
    <property type="protein sequence ID" value="SHE84117.1"/>
    <property type="molecule type" value="Genomic_DNA"/>
</dbReference>
<name>A0A1M4WSI2_9GAMM</name>
<evidence type="ECO:0000313" key="9">
    <source>
        <dbReference type="Proteomes" id="UP000242857"/>
    </source>
</evidence>
<accession>A0A1M4WSI2</accession>
<sequence length="176" mass="19086">MTMRIICVHFCTAMARLSELLSRIPHSLIALLGRFSIAAVFWQSGQTKVEGFAVDLLTGQFQLGWPHLSDSALALFRDEYRLPLLPADDAALLAALAEHLFPVLLLAGLATRLSALGLLGMTAVIEIFVYPDAYPTHSTWAAVLLYLIARGPGTLSLDHLLARHCQPLKPATQGSA</sequence>
<dbReference type="RefSeq" id="WP_245770518.1">
    <property type="nucleotide sequence ID" value="NZ_FQUK01000017.1"/>
</dbReference>
<feature type="transmembrane region" description="Helical" evidence="7">
    <location>
        <begin position="20"/>
        <end position="42"/>
    </location>
</feature>
<evidence type="ECO:0000256" key="7">
    <source>
        <dbReference type="SAM" id="Phobius"/>
    </source>
</evidence>
<protein>
    <submittedName>
        <fullName evidence="8">Putative oxidoreductase</fullName>
    </submittedName>
</protein>
<proteinExistence type="inferred from homology"/>
<dbReference type="STRING" id="213588.SAMN02745204_01240"/>
<dbReference type="AlphaFoldDB" id="A0A1M4WSI2"/>
<dbReference type="PANTHER" id="PTHR33452">
    <property type="entry name" value="OXIDOREDUCTASE CATD-RELATED"/>
    <property type="match status" value="1"/>
</dbReference>
<evidence type="ECO:0000313" key="8">
    <source>
        <dbReference type="EMBL" id="SHE84117.1"/>
    </source>
</evidence>
<comment type="subcellular location">
    <subcellularLocation>
        <location evidence="1">Cell membrane</location>
        <topology evidence="1">Multi-pass membrane protein</topology>
    </subcellularLocation>
</comment>
<evidence type="ECO:0000256" key="3">
    <source>
        <dbReference type="ARBA" id="ARBA00022475"/>
    </source>
</evidence>